<dbReference type="PANTHER" id="PTHR47510">
    <property type="entry name" value="REVERSE TRANSCRIPTASE DOMAIN-CONTAINING PROTEIN"/>
    <property type="match status" value="1"/>
</dbReference>
<accession>T1F4M8</accession>
<proteinExistence type="predicted"/>
<dbReference type="EnsemblMetazoa" id="HelroT171768">
    <property type="protein sequence ID" value="HelroP171768"/>
    <property type="gene ID" value="HelroG171768"/>
</dbReference>
<reference evidence="2" key="3">
    <citation type="submission" date="2015-06" db="UniProtKB">
        <authorList>
            <consortium name="EnsemblMetazoa"/>
        </authorList>
    </citation>
    <scope>IDENTIFICATION</scope>
</reference>
<dbReference type="PANTHER" id="PTHR47510:SF3">
    <property type="entry name" value="ENDO_EXONUCLEASE_PHOSPHATASE DOMAIN-CONTAINING PROTEIN"/>
    <property type="match status" value="1"/>
</dbReference>
<dbReference type="InParanoid" id="T1F4M8"/>
<dbReference type="CTD" id="20203777"/>
<dbReference type="EMBL" id="KB096365">
    <property type="protein sequence ID" value="ESO05376.1"/>
    <property type="molecule type" value="Genomic_DNA"/>
</dbReference>
<organism evidence="2 3">
    <name type="scientific">Helobdella robusta</name>
    <name type="common">Californian leech</name>
    <dbReference type="NCBI Taxonomy" id="6412"/>
    <lineage>
        <taxon>Eukaryota</taxon>
        <taxon>Metazoa</taxon>
        <taxon>Spiralia</taxon>
        <taxon>Lophotrochozoa</taxon>
        <taxon>Annelida</taxon>
        <taxon>Clitellata</taxon>
        <taxon>Hirudinea</taxon>
        <taxon>Rhynchobdellida</taxon>
        <taxon>Glossiphoniidae</taxon>
        <taxon>Helobdella</taxon>
    </lineage>
</organism>
<gene>
    <name evidence="2" type="primary">20203777</name>
    <name evidence="1" type="ORF">HELRODRAFT_171768</name>
</gene>
<dbReference type="GeneID" id="20203777"/>
<dbReference type="HOGENOM" id="CLU_097310_0_0_1"/>
<dbReference type="KEGG" id="hro:HELRODRAFT_171768"/>
<dbReference type="Proteomes" id="UP000015101">
    <property type="component" value="Unassembled WGS sequence"/>
</dbReference>
<dbReference type="AlphaFoldDB" id="T1F4M8"/>
<evidence type="ECO:0000313" key="2">
    <source>
        <dbReference type="EnsemblMetazoa" id="HelroP171768"/>
    </source>
</evidence>
<reference evidence="1 3" key="2">
    <citation type="journal article" date="2013" name="Nature">
        <title>Insights into bilaterian evolution from three spiralian genomes.</title>
        <authorList>
            <person name="Simakov O."/>
            <person name="Marletaz F."/>
            <person name="Cho S.J."/>
            <person name="Edsinger-Gonzales E."/>
            <person name="Havlak P."/>
            <person name="Hellsten U."/>
            <person name="Kuo D.H."/>
            <person name="Larsson T."/>
            <person name="Lv J."/>
            <person name="Arendt D."/>
            <person name="Savage R."/>
            <person name="Osoegawa K."/>
            <person name="de Jong P."/>
            <person name="Grimwood J."/>
            <person name="Chapman J.A."/>
            <person name="Shapiro H."/>
            <person name="Aerts A."/>
            <person name="Otillar R.P."/>
            <person name="Terry A.Y."/>
            <person name="Boore J.L."/>
            <person name="Grigoriev I.V."/>
            <person name="Lindberg D.R."/>
            <person name="Seaver E.C."/>
            <person name="Weisblat D.A."/>
            <person name="Putnam N.H."/>
            <person name="Rokhsar D.S."/>
        </authorList>
    </citation>
    <scope>NUCLEOTIDE SEQUENCE</scope>
</reference>
<protein>
    <submittedName>
        <fullName evidence="1 2">Uncharacterized protein</fullName>
    </submittedName>
</protein>
<evidence type="ECO:0000313" key="1">
    <source>
        <dbReference type="EMBL" id="ESO05376.1"/>
    </source>
</evidence>
<dbReference type="RefSeq" id="XP_009016691.1">
    <property type="nucleotide sequence ID" value="XM_009018443.1"/>
</dbReference>
<keyword evidence="3" id="KW-1185">Reference proteome</keyword>
<sequence length="250" mass="28631">MRLGSTLKAAAITKYINKLIINFNSKTFTNSKRGSKAMWEQVNKIRGSEKSLNTSTVQHIDANTLNAHFASMSTDQSYKIPPTKATAINSHQHQQFTPYSVLHMLTKACPSGFQTFHALKTLRSHGLRGVKLFDITESLIISRIKYAAPSWSSFATQQQLQQLQSLIKKLIRFNYLPASYPTITQIFNTLDSRLFKKIENNNNHVIHPLLPPIKTTIHNLRQRKHKYQVVAQSTYQEKTFITRHLKHIST</sequence>
<name>T1F4M8_HELRO</name>
<dbReference type="EMBL" id="AMQM01003930">
    <property type="status" value="NOT_ANNOTATED_CDS"/>
    <property type="molecule type" value="Genomic_DNA"/>
</dbReference>
<evidence type="ECO:0000313" key="3">
    <source>
        <dbReference type="Proteomes" id="UP000015101"/>
    </source>
</evidence>
<reference evidence="3" key="1">
    <citation type="submission" date="2012-12" db="EMBL/GenBank/DDBJ databases">
        <authorList>
            <person name="Hellsten U."/>
            <person name="Grimwood J."/>
            <person name="Chapman J.A."/>
            <person name="Shapiro H."/>
            <person name="Aerts A."/>
            <person name="Otillar R.P."/>
            <person name="Terry A.Y."/>
            <person name="Boore J.L."/>
            <person name="Simakov O."/>
            <person name="Marletaz F."/>
            <person name="Cho S.-J."/>
            <person name="Edsinger-Gonzales E."/>
            <person name="Havlak P."/>
            <person name="Kuo D.-H."/>
            <person name="Larsson T."/>
            <person name="Lv J."/>
            <person name="Arendt D."/>
            <person name="Savage R."/>
            <person name="Osoegawa K."/>
            <person name="de Jong P."/>
            <person name="Lindberg D.R."/>
            <person name="Seaver E.C."/>
            <person name="Weisblat D.A."/>
            <person name="Putnam N.H."/>
            <person name="Grigoriev I.V."/>
            <person name="Rokhsar D.S."/>
        </authorList>
    </citation>
    <scope>NUCLEOTIDE SEQUENCE</scope>
</reference>